<gene>
    <name evidence="6" type="ORF">FQA45_08275</name>
    <name evidence="7" type="ORF">NUH22_14090</name>
</gene>
<dbReference type="Pfam" id="PF00392">
    <property type="entry name" value="GntR"/>
    <property type="match status" value="1"/>
</dbReference>
<evidence type="ECO:0000256" key="2">
    <source>
        <dbReference type="ARBA" id="ARBA00023125"/>
    </source>
</evidence>
<dbReference type="PANTHER" id="PTHR43537:SF5">
    <property type="entry name" value="UXU OPERON TRANSCRIPTIONAL REGULATOR"/>
    <property type="match status" value="1"/>
</dbReference>
<evidence type="ECO:0000313" key="7">
    <source>
        <dbReference type="EMBL" id="UUX58412.1"/>
    </source>
</evidence>
<evidence type="ECO:0000256" key="3">
    <source>
        <dbReference type="ARBA" id="ARBA00023163"/>
    </source>
</evidence>
<keyword evidence="8" id="KW-1185">Reference proteome</keyword>
<evidence type="ECO:0000313" key="9">
    <source>
        <dbReference type="Proteomes" id="UP001060018"/>
    </source>
</evidence>
<proteinExistence type="predicted"/>
<dbReference type="Proteomes" id="UP001060018">
    <property type="component" value="Chromosome"/>
</dbReference>
<dbReference type="EMBL" id="CP042260">
    <property type="protein sequence ID" value="QDY66313.1"/>
    <property type="molecule type" value="Genomic_DNA"/>
</dbReference>
<dbReference type="SUPFAM" id="SSF48008">
    <property type="entry name" value="GntR ligand-binding domain-like"/>
    <property type="match status" value="1"/>
</dbReference>
<evidence type="ECO:0000256" key="4">
    <source>
        <dbReference type="SAM" id="MobiDB-lite"/>
    </source>
</evidence>
<keyword evidence="1" id="KW-0805">Transcription regulation</keyword>
<dbReference type="PRINTS" id="PR00035">
    <property type="entry name" value="HTHGNTR"/>
</dbReference>
<protein>
    <submittedName>
        <fullName evidence="7">FadR family transcriptional regulator</fullName>
    </submittedName>
</protein>
<dbReference type="EMBL" id="CP102487">
    <property type="protein sequence ID" value="UUX58412.1"/>
    <property type="molecule type" value="Genomic_DNA"/>
</dbReference>
<dbReference type="InterPro" id="IPR036388">
    <property type="entry name" value="WH-like_DNA-bd_sf"/>
</dbReference>
<dbReference type="Gene3D" id="1.10.10.10">
    <property type="entry name" value="Winged helix-like DNA-binding domain superfamily/Winged helix DNA-binding domain"/>
    <property type="match status" value="1"/>
</dbReference>
<dbReference type="KEGG" id="gar:AOZ07_14350"/>
<evidence type="ECO:0000313" key="8">
    <source>
        <dbReference type="Proteomes" id="UP000320717"/>
    </source>
</evidence>
<dbReference type="PROSITE" id="PS50949">
    <property type="entry name" value="HTH_GNTR"/>
    <property type="match status" value="1"/>
</dbReference>
<keyword evidence="3" id="KW-0804">Transcription</keyword>
<feature type="region of interest" description="Disordered" evidence="4">
    <location>
        <begin position="66"/>
        <end position="86"/>
    </location>
</feature>
<dbReference type="InterPro" id="IPR000524">
    <property type="entry name" value="Tscrpt_reg_HTH_GntR"/>
</dbReference>
<accession>A0A5B8ILL2</accession>
<name>A0A5B8ILL2_9MICC</name>
<dbReference type="PANTHER" id="PTHR43537">
    <property type="entry name" value="TRANSCRIPTIONAL REGULATOR, GNTR FAMILY"/>
    <property type="match status" value="1"/>
</dbReference>
<dbReference type="OrthoDB" id="3210131at2"/>
<reference evidence="7" key="2">
    <citation type="journal article" date="2022" name="Pest Manag. Sci.">
        <title>Glutamicibacter halophytocola-mediated host fitness of potato tuber moth on Solanaceae crops.</title>
        <authorList>
            <person name="Wang W."/>
            <person name="Xiao G."/>
            <person name="Du G."/>
            <person name="Chang L."/>
            <person name="Yang Y."/>
            <person name="Ye J."/>
            <person name="Chen B."/>
        </authorList>
    </citation>
    <scope>NUCLEOTIDE SEQUENCE</scope>
    <source>
        <strain evidence="7">S2</strain>
    </source>
</reference>
<evidence type="ECO:0000313" key="6">
    <source>
        <dbReference type="EMBL" id="QDY66313.1"/>
    </source>
</evidence>
<dbReference type="SUPFAM" id="SSF46785">
    <property type="entry name" value="Winged helix' DNA-binding domain"/>
    <property type="match status" value="1"/>
</dbReference>
<dbReference type="GO" id="GO:0003700">
    <property type="term" value="F:DNA-binding transcription factor activity"/>
    <property type="evidence" value="ECO:0007669"/>
    <property type="project" value="InterPro"/>
</dbReference>
<dbReference type="SMART" id="SM00345">
    <property type="entry name" value="HTH_GNTR"/>
    <property type="match status" value="1"/>
</dbReference>
<dbReference type="GO" id="GO:0003677">
    <property type="term" value="F:DNA binding"/>
    <property type="evidence" value="ECO:0007669"/>
    <property type="project" value="UniProtKB-KW"/>
</dbReference>
<evidence type="ECO:0000259" key="5">
    <source>
        <dbReference type="PROSITE" id="PS50949"/>
    </source>
</evidence>
<organism evidence="7 9">
    <name type="scientific">Glutamicibacter halophytocola</name>
    <dbReference type="NCBI Taxonomy" id="1933880"/>
    <lineage>
        <taxon>Bacteria</taxon>
        <taxon>Bacillati</taxon>
        <taxon>Actinomycetota</taxon>
        <taxon>Actinomycetes</taxon>
        <taxon>Micrococcales</taxon>
        <taxon>Micrococcaceae</taxon>
        <taxon>Glutamicibacter</taxon>
    </lineage>
</organism>
<keyword evidence="2" id="KW-0238">DNA-binding</keyword>
<dbReference type="SMART" id="SM00895">
    <property type="entry name" value="FCD"/>
    <property type="match status" value="1"/>
</dbReference>
<dbReference type="AlphaFoldDB" id="A0A5B8ILL2"/>
<feature type="domain" description="HTH gntR-type" evidence="5">
    <location>
        <begin position="6"/>
        <end position="74"/>
    </location>
</feature>
<evidence type="ECO:0000256" key="1">
    <source>
        <dbReference type="ARBA" id="ARBA00023015"/>
    </source>
</evidence>
<dbReference type="InterPro" id="IPR036390">
    <property type="entry name" value="WH_DNA-bd_sf"/>
</dbReference>
<dbReference type="InterPro" id="IPR011711">
    <property type="entry name" value="GntR_C"/>
</dbReference>
<reference evidence="6 8" key="1">
    <citation type="submission" date="2019-07" db="EMBL/GenBank/DDBJ databases">
        <title>Complete Genome Sequence of drought tolerant Plant Growth-Promoting Rhizobacterium Glutamicibacter halophytocola DR408.</title>
        <authorList>
            <person name="Nishu S.D."/>
            <person name="Lee T.K."/>
        </authorList>
    </citation>
    <scope>NUCLEOTIDE SEQUENCE [LARGE SCALE GENOMIC DNA]</scope>
    <source>
        <strain evidence="6 8">DR408</strain>
    </source>
</reference>
<dbReference type="Proteomes" id="UP000320717">
    <property type="component" value="Chromosome"/>
</dbReference>
<dbReference type="Pfam" id="PF07729">
    <property type="entry name" value="FCD"/>
    <property type="match status" value="1"/>
</dbReference>
<dbReference type="Gene3D" id="1.20.120.530">
    <property type="entry name" value="GntR ligand-binding domain-like"/>
    <property type="match status" value="1"/>
</dbReference>
<dbReference type="RefSeq" id="WP_060702598.1">
    <property type="nucleotide sequence ID" value="NZ_CP012750.1"/>
</dbReference>
<dbReference type="InterPro" id="IPR008920">
    <property type="entry name" value="TF_FadR/GntR_C"/>
</dbReference>
<sequence length="239" mass="26171">MQKSKTNRTATLVEFLRELISTGQIAPGDKLPSENTLIAEHGVSRTVVREAIMRLQAEGLIHTRRGSGSFALTPPRDEADASAGKVPRTLEERRQLLEFRMGFESQAASAAARHLPQGALADMDFALAAFRASGGNASQTMSCDYEFHLAIARASSNPYLVQAIETFGPAMITMPRQRFDEPEGQLTPRLRQVAEEHESIREAIAAGDQLLAASCMRLHLANSIKRLERESGISHKSFG</sequence>
<dbReference type="CDD" id="cd07377">
    <property type="entry name" value="WHTH_GntR"/>
    <property type="match status" value="1"/>
</dbReference>